<reference evidence="2" key="1">
    <citation type="journal article" date="2013" name="Nat. Genet.">
        <title>The draft genomes of soft-shell turtle and green sea turtle yield insights into the development and evolution of the turtle-specific body plan.</title>
        <authorList>
            <person name="Wang Z."/>
            <person name="Pascual-Anaya J."/>
            <person name="Zadissa A."/>
            <person name="Li W."/>
            <person name="Niimura Y."/>
            <person name="Huang Z."/>
            <person name="Li C."/>
            <person name="White S."/>
            <person name="Xiong Z."/>
            <person name="Fang D."/>
            <person name="Wang B."/>
            <person name="Ming Y."/>
            <person name="Chen Y."/>
            <person name="Zheng Y."/>
            <person name="Kuraku S."/>
            <person name="Pignatelli M."/>
            <person name="Herrero J."/>
            <person name="Beal K."/>
            <person name="Nozawa M."/>
            <person name="Li Q."/>
            <person name="Wang J."/>
            <person name="Zhang H."/>
            <person name="Yu L."/>
            <person name="Shigenobu S."/>
            <person name="Wang J."/>
            <person name="Liu J."/>
            <person name="Flicek P."/>
            <person name="Searle S."/>
            <person name="Wang J."/>
            <person name="Kuratani S."/>
            <person name="Yin Y."/>
            <person name="Aken B."/>
            <person name="Zhang G."/>
            <person name="Irie N."/>
        </authorList>
    </citation>
    <scope>NUCLEOTIDE SEQUENCE [LARGE SCALE GENOMIC DNA]</scope>
</reference>
<evidence type="ECO:0000313" key="1">
    <source>
        <dbReference type="EMBL" id="EMP31159.1"/>
    </source>
</evidence>
<dbReference type="EMBL" id="KB546463">
    <property type="protein sequence ID" value="EMP31159.1"/>
    <property type="molecule type" value="Genomic_DNA"/>
</dbReference>
<dbReference type="AlphaFoldDB" id="M7B266"/>
<proteinExistence type="predicted"/>
<accession>M7B266</accession>
<dbReference type="Proteomes" id="UP000031443">
    <property type="component" value="Unassembled WGS sequence"/>
</dbReference>
<evidence type="ECO:0000313" key="2">
    <source>
        <dbReference type="Proteomes" id="UP000031443"/>
    </source>
</evidence>
<name>M7B266_CHEMY</name>
<gene>
    <name evidence="1" type="ORF">UY3_11711</name>
</gene>
<sequence>MALDPLENTALTQDSIIPYTHCSHIEIRKLISQQYEKVGEVTSFIGSTSVGERDKLSSHTELFFSSEKGASSFTAKCKVEQIV</sequence>
<protein>
    <submittedName>
        <fullName evidence="1">Uncharacterized protein</fullName>
    </submittedName>
</protein>
<keyword evidence="2" id="KW-1185">Reference proteome</keyword>
<organism evidence="1 2">
    <name type="scientific">Chelonia mydas</name>
    <name type="common">Green sea-turtle</name>
    <name type="synonym">Chelonia agassizi</name>
    <dbReference type="NCBI Taxonomy" id="8469"/>
    <lineage>
        <taxon>Eukaryota</taxon>
        <taxon>Metazoa</taxon>
        <taxon>Chordata</taxon>
        <taxon>Craniata</taxon>
        <taxon>Vertebrata</taxon>
        <taxon>Euteleostomi</taxon>
        <taxon>Archelosauria</taxon>
        <taxon>Testudinata</taxon>
        <taxon>Testudines</taxon>
        <taxon>Cryptodira</taxon>
        <taxon>Durocryptodira</taxon>
        <taxon>Americhelydia</taxon>
        <taxon>Chelonioidea</taxon>
        <taxon>Cheloniidae</taxon>
        <taxon>Chelonia</taxon>
    </lineage>
</organism>